<organism evidence="1 2">
    <name type="scientific">Citrus sinensis</name>
    <name type="common">Sweet orange</name>
    <name type="synonym">Citrus aurantium var. sinensis</name>
    <dbReference type="NCBI Taxonomy" id="2711"/>
    <lineage>
        <taxon>Eukaryota</taxon>
        <taxon>Viridiplantae</taxon>
        <taxon>Streptophyta</taxon>
        <taxon>Embryophyta</taxon>
        <taxon>Tracheophyta</taxon>
        <taxon>Spermatophyta</taxon>
        <taxon>Magnoliopsida</taxon>
        <taxon>eudicotyledons</taxon>
        <taxon>Gunneridae</taxon>
        <taxon>Pentapetalae</taxon>
        <taxon>rosids</taxon>
        <taxon>malvids</taxon>
        <taxon>Sapindales</taxon>
        <taxon>Rutaceae</taxon>
        <taxon>Aurantioideae</taxon>
        <taxon>Citrus</taxon>
    </lineage>
</organism>
<dbReference type="EMBL" id="CM039172">
    <property type="protein sequence ID" value="KAH9788497.1"/>
    <property type="molecule type" value="Genomic_DNA"/>
</dbReference>
<evidence type="ECO:0000313" key="1">
    <source>
        <dbReference type="EMBL" id="KAH9788497.1"/>
    </source>
</evidence>
<name>A0ACB8MSC9_CITSI</name>
<dbReference type="Proteomes" id="UP000829398">
    <property type="component" value="Chromosome 3"/>
</dbReference>
<evidence type="ECO:0000313" key="2">
    <source>
        <dbReference type="Proteomes" id="UP000829398"/>
    </source>
</evidence>
<comment type="caution">
    <text evidence="1">The sequence shown here is derived from an EMBL/GenBank/DDBJ whole genome shotgun (WGS) entry which is preliminary data.</text>
</comment>
<proteinExistence type="predicted"/>
<accession>A0ACB8MSC9</accession>
<keyword evidence="2" id="KW-1185">Reference proteome</keyword>
<gene>
    <name evidence="1" type="ORF">KPL71_010910</name>
</gene>
<reference evidence="2" key="1">
    <citation type="journal article" date="2023" name="Hortic. Res.">
        <title>A chromosome-level phased genome enabling allele-level studies in sweet orange: a case study on citrus Huanglongbing tolerance.</title>
        <authorList>
            <person name="Wu B."/>
            <person name="Yu Q."/>
            <person name="Deng Z."/>
            <person name="Duan Y."/>
            <person name="Luo F."/>
            <person name="Gmitter F. Jr."/>
        </authorList>
    </citation>
    <scope>NUCLEOTIDE SEQUENCE [LARGE SCALE GENOMIC DNA]</scope>
    <source>
        <strain evidence="2">cv. Valencia</strain>
    </source>
</reference>
<protein>
    <submittedName>
        <fullName evidence="1">P53 and DNA damage-regulated protein 1</fullName>
    </submittedName>
</protein>
<sequence length="262" mass="29685">MEETMKQFQQNLIEIENEAEHLLFARHQLVESDIVRNGNREALTALRKRARTTKTSVTSPFESIMKDTGGPGTRPLVKEVCTTCGNHDSNEHTWMMFPGTDVFAKIPFHAAHTILETDQTRLDFEAKKLQSYVKEKSLFISEKGALADKISPGVLRSLVTLTDKSNHCCAFLCDLVLMGVELKKPMLKLYNSIDPSYLTTVIAEAQASQTTECCSGVFELIKLWAADKAKRWSPNIEQRPFGFSYFLSVDRSTIENKTYNYM</sequence>